<keyword evidence="3" id="KW-0597">Phosphoprotein</keyword>
<evidence type="ECO:0000313" key="16">
    <source>
        <dbReference type="EMBL" id="GIY75585.1"/>
    </source>
</evidence>
<comment type="caution">
    <text evidence="16">The sequence shown here is derived from an EMBL/GenBank/DDBJ whole genome shotgun (WGS) entry which is preliminary data.</text>
</comment>
<dbReference type="PROSITE" id="PS00194">
    <property type="entry name" value="THIOREDOXIN_1"/>
    <property type="match status" value="1"/>
</dbReference>
<evidence type="ECO:0000256" key="7">
    <source>
        <dbReference type="ARBA" id="ARBA00022982"/>
    </source>
</evidence>
<evidence type="ECO:0000313" key="17">
    <source>
        <dbReference type="Proteomes" id="UP001054945"/>
    </source>
</evidence>
<keyword evidence="11" id="KW-0676">Redox-active center</keyword>
<comment type="subcellular location">
    <subcellularLocation>
        <location evidence="1">Endoplasmic reticulum membrane</location>
        <topology evidence="1">Single-pass type I membrane protein</topology>
    </subcellularLocation>
</comment>
<evidence type="ECO:0000256" key="2">
    <source>
        <dbReference type="ARBA" id="ARBA00022448"/>
    </source>
</evidence>
<dbReference type="GO" id="GO:0005789">
    <property type="term" value="C:endoplasmic reticulum membrane"/>
    <property type="evidence" value="ECO:0007669"/>
    <property type="project" value="UniProtKB-SubCell"/>
</dbReference>
<evidence type="ECO:0000256" key="14">
    <source>
        <dbReference type="SAM" id="SignalP"/>
    </source>
</evidence>
<reference evidence="16 17" key="1">
    <citation type="submission" date="2021-06" db="EMBL/GenBank/DDBJ databases">
        <title>Caerostris extrusa draft genome.</title>
        <authorList>
            <person name="Kono N."/>
            <person name="Arakawa K."/>
        </authorList>
    </citation>
    <scope>NUCLEOTIDE SEQUENCE [LARGE SCALE GENOMIC DNA]</scope>
</reference>
<keyword evidence="7" id="KW-0249">Electron transport</keyword>
<dbReference type="PANTHER" id="PTHR46107:SF3">
    <property type="entry name" value="THIOREDOXIN DOMAIN-CONTAINING PROTEIN"/>
    <property type="match status" value="1"/>
</dbReference>
<evidence type="ECO:0000256" key="9">
    <source>
        <dbReference type="ARBA" id="ARBA00023136"/>
    </source>
</evidence>
<feature type="chain" id="PRO_5043910136" evidence="14">
    <location>
        <begin position="24"/>
        <end position="259"/>
    </location>
</feature>
<accession>A0AAV4W298</accession>
<evidence type="ECO:0000256" key="11">
    <source>
        <dbReference type="ARBA" id="ARBA00023284"/>
    </source>
</evidence>
<dbReference type="PROSITE" id="PS51352">
    <property type="entry name" value="THIOREDOXIN_2"/>
    <property type="match status" value="1"/>
</dbReference>
<keyword evidence="6" id="KW-0256">Endoplasmic reticulum</keyword>
<dbReference type="InterPro" id="IPR017937">
    <property type="entry name" value="Thioredoxin_CS"/>
</dbReference>
<dbReference type="Proteomes" id="UP001054945">
    <property type="component" value="Unassembled WGS sequence"/>
</dbReference>
<dbReference type="GO" id="GO:0015036">
    <property type="term" value="F:disulfide oxidoreductase activity"/>
    <property type="evidence" value="ECO:0007669"/>
    <property type="project" value="TreeGrafter"/>
</dbReference>
<proteinExistence type="predicted"/>
<evidence type="ECO:0000256" key="8">
    <source>
        <dbReference type="ARBA" id="ARBA00022989"/>
    </source>
</evidence>
<organism evidence="16 17">
    <name type="scientific">Caerostris extrusa</name>
    <name type="common">Bark spider</name>
    <name type="synonym">Caerostris bankana</name>
    <dbReference type="NCBI Taxonomy" id="172846"/>
    <lineage>
        <taxon>Eukaryota</taxon>
        <taxon>Metazoa</taxon>
        <taxon>Ecdysozoa</taxon>
        <taxon>Arthropoda</taxon>
        <taxon>Chelicerata</taxon>
        <taxon>Arachnida</taxon>
        <taxon>Araneae</taxon>
        <taxon>Araneomorphae</taxon>
        <taxon>Entelegynae</taxon>
        <taxon>Araneoidea</taxon>
        <taxon>Araneidae</taxon>
        <taxon>Caerostris</taxon>
    </lineage>
</organism>
<name>A0AAV4W298_CAEEX</name>
<keyword evidence="10" id="KW-1015">Disulfide bond</keyword>
<feature type="domain" description="Thioredoxin" evidence="15">
    <location>
        <begin position="16"/>
        <end position="129"/>
    </location>
</feature>
<dbReference type="Pfam" id="PF00085">
    <property type="entry name" value="Thioredoxin"/>
    <property type="match status" value="1"/>
</dbReference>
<dbReference type="SUPFAM" id="SSF52833">
    <property type="entry name" value="Thioredoxin-like"/>
    <property type="match status" value="1"/>
</dbReference>
<feature type="region of interest" description="Disordered" evidence="12">
    <location>
        <begin position="215"/>
        <end position="237"/>
    </location>
</feature>
<dbReference type="Gene3D" id="3.40.30.10">
    <property type="entry name" value="Glutaredoxin"/>
    <property type="match status" value="1"/>
</dbReference>
<evidence type="ECO:0000256" key="13">
    <source>
        <dbReference type="SAM" id="Phobius"/>
    </source>
</evidence>
<dbReference type="InterPro" id="IPR036249">
    <property type="entry name" value="Thioredoxin-like_sf"/>
</dbReference>
<feature type="signal peptide" evidence="14">
    <location>
        <begin position="1"/>
        <end position="23"/>
    </location>
</feature>
<evidence type="ECO:0000256" key="6">
    <source>
        <dbReference type="ARBA" id="ARBA00022824"/>
    </source>
</evidence>
<keyword evidence="8 13" id="KW-1133">Transmembrane helix</keyword>
<dbReference type="InterPro" id="IPR052454">
    <property type="entry name" value="TMX_domain-containing"/>
</dbReference>
<keyword evidence="4 13" id="KW-0812">Transmembrane</keyword>
<evidence type="ECO:0000256" key="12">
    <source>
        <dbReference type="SAM" id="MobiDB-lite"/>
    </source>
</evidence>
<dbReference type="InterPro" id="IPR013766">
    <property type="entry name" value="Thioredoxin_domain"/>
</dbReference>
<dbReference type="PANTHER" id="PTHR46107">
    <property type="entry name" value="DUMPY: SHORTER THAN WILD-TYPE"/>
    <property type="match status" value="1"/>
</dbReference>
<sequence>MLSLNYLYCFLVFYIAIPQGALSKGELRTLNEETWTEMLTGEWMVEFFAPWCPACQQLQPLWKEFAGWSDDLGIKVGNVDVTNSPGLSGRFMITALPTIFSNVKDGVFRQFRGSRDKESFISFVEEKKWQSIDPIPSWKSPQSYQMTTISLFFKLSMLLRNTHNTLVQDYGIPYWGSYIIFGLLTILVGSLLGLLVVCVIDFFCPSRVGYQPIPKNANSGDLHGKKNESDGEYEGEDVIKEDVADDTDIRRRKELKSPK</sequence>
<keyword evidence="2" id="KW-0813">Transport</keyword>
<dbReference type="EMBL" id="BPLR01015365">
    <property type="protein sequence ID" value="GIY75585.1"/>
    <property type="molecule type" value="Genomic_DNA"/>
</dbReference>
<keyword evidence="17" id="KW-1185">Reference proteome</keyword>
<evidence type="ECO:0000256" key="3">
    <source>
        <dbReference type="ARBA" id="ARBA00022553"/>
    </source>
</evidence>
<evidence type="ECO:0000259" key="15">
    <source>
        <dbReference type="PROSITE" id="PS51352"/>
    </source>
</evidence>
<keyword evidence="9 13" id="KW-0472">Membrane</keyword>
<protein>
    <submittedName>
        <fullName evidence="16">Thioredoxin-related transmembrane protein 1</fullName>
    </submittedName>
</protein>
<evidence type="ECO:0000256" key="4">
    <source>
        <dbReference type="ARBA" id="ARBA00022692"/>
    </source>
</evidence>
<dbReference type="AlphaFoldDB" id="A0AAV4W298"/>
<evidence type="ECO:0000256" key="5">
    <source>
        <dbReference type="ARBA" id="ARBA00022729"/>
    </source>
</evidence>
<evidence type="ECO:0000256" key="10">
    <source>
        <dbReference type="ARBA" id="ARBA00023157"/>
    </source>
</evidence>
<keyword evidence="5 14" id="KW-0732">Signal</keyword>
<gene>
    <name evidence="16" type="primary">TMX1</name>
    <name evidence="16" type="ORF">CEXT_122051</name>
</gene>
<evidence type="ECO:0000256" key="1">
    <source>
        <dbReference type="ARBA" id="ARBA00004115"/>
    </source>
</evidence>
<feature type="transmembrane region" description="Helical" evidence="13">
    <location>
        <begin position="175"/>
        <end position="203"/>
    </location>
</feature>